<reference evidence="3 4" key="1">
    <citation type="journal article" date="2018" name="Int. J. Syst. Evol. Microbiol.">
        <title>Veillonella infantium sp. nov., an anaerobic, Gram-stain-negative coccus isolated from tongue biofilm of a Thai child.</title>
        <authorList>
            <person name="Mashima I."/>
            <person name="Liao Y.C."/>
            <person name="Miyakawa H."/>
            <person name="Theodorea C.F."/>
            <person name="Thawboon B."/>
            <person name="Thaweboon S."/>
            <person name="Scannapieco F.A."/>
            <person name="Nakazawa F."/>
        </authorList>
    </citation>
    <scope>NUCLEOTIDE SEQUENCE [LARGE SCALE GENOMIC DNA]</scope>
    <source>
        <strain evidence="3 4">T11011-4</strain>
    </source>
</reference>
<proteinExistence type="predicted"/>
<evidence type="ECO:0000256" key="1">
    <source>
        <dbReference type="SAM" id="SignalP"/>
    </source>
</evidence>
<evidence type="ECO:0000313" key="4">
    <source>
        <dbReference type="Proteomes" id="UP000238899"/>
    </source>
</evidence>
<feature type="chain" id="PRO_5045894022" description="NTF2 fold domain-containing protein" evidence="1">
    <location>
        <begin position="22"/>
        <end position="104"/>
    </location>
</feature>
<evidence type="ECO:0000259" key="2">
    <source>
        <dbReference type="Pfam" id="PF15631"/>
    </source>
</evidence>
<dbReference type="Pfam" id="PF15631">
    <property type="entry name" value="Imm-NTF2-2"/>
    <property type="match status" value="1"/>
</dbReference>
<feature type="domain" description="NTF2 fold" evidence="2">
    <location>
        <begin position="39"/>
        <end position="104"/>
    </location>
</feature>
<protein>
    <recommendedName>
        <fullName evidence="2">NTF2 fold domain-containing protein</fullName>
    </recommendedName>
</protein>
<dbReference type="InterPro" id="IPR028921">
    <property type="entry name" value="NTF2_fold_dom"/>
</dbReference>
<gene>
    <name evidence="3" type="ORF">VCHSUH03_00545</name>
</gene>
<keyword evidence="1" id="KW-0732">Signal</keyword>
<name>A0ABX5C5S1_9FIRM</name>
<sequence>MMNKIRLFTILVFLCFTSAFAKDFLDKKESNMLVSSKNMALDLAETYIKNVYGNTVSINQKPYRIIEEKDVWIINGAPPKALGGNFHIVISKKDGRVEEITHSK</sequence>
<evidence type="ECO:0000313" key="3">
    <source>
        <dbReference type="EMBL" id="PQL58715.1"/>
    </source>
</evidence>
<organism evidence="3 4">
    <name type="scientific">Veillonella infantium</name>
    <dbReference type="NCBI Taxonomy" id="1911679"/>
    <lineage>
        <taxon>Bacteria</taxon>
        <taxon>Bacillati</taxon>
        <taxon>Bacillota</taxon>
        <taxon>Negativicutes</taxon>
        <taxon>Veillonellales</taxon>
        <taxon>Veillonellaceae</taxon>
        <taxon>Veillonella</taxon>
    </lineage>
</organism>
<feature type="signal peptide" evidence="1">
    <location>
        <begin position="1"/>
        <end position="21"/>
    </location>
</feature>
<comment type="caution">
    <text evidence="3">The sequence shown here is derived from an EMBL/GenBank/DDBJ whole genome shotgun (WGS) entry which is preliminary data.</text>
</comment>
<accession>A0ABX5C5S1</accession>
<keyword evidence="4" id="KW-1185">Reference proteome</keyword>
<dbReference type="Proteomes" id="UP000238899">
    <property type="component" value="Unassembled WGS sequence"/>
</dbReference>
<dbReference type="RefSeq" id="WP_105093675.1">
    <property type="nucleotide sequence ID" value="NZ_PPDD01000001.1"/>
</dbReference>
<dbReference type="EMBL" id="PPDD01000001">
    <property type="protein sequence ID" value="PQL58715.1"/>
    <property type="molecule type" value="Genomic_DNA"/>
</dbReference>